<dbReference type="PATRIC" id="fig|1286106.3.peg.2042"/>
<reference evidence="2 3" key="1">
    <citation type="journal article" date="2013" name="Genome Announc.">
        <title>Draft Genome Sequence of Methylophaga lonarensis MPLT, a Haloalkaliphilic (Non-Methane-Utilizing) Methylotroph.</title>
        <authorList>
            <person name="Shetty S.A."/>
            <person name="Marathe N.P."/>
            <person name="Munot H."/>
            <person name="Antony C.P."/>
            <person name="Dhotre D.P."/>
            <person name="Murrell J.C."/>
            <person name="Shouche Y.S."/>
        </authorList>
    </citation>
    <scope>NUCLEOTIDE SEQUENCE [LARGE SCALE GENOMIC DNA]</scope>
    <source>
        <strain evidence="2 3">MPL</strain>
    </source>
</reference>
<sequence length="64" mass="7388">MKTWQEVVTGIKVTVRLSRHPFAHDYCVALFVEGITILGEVRLVFARKTSRRAFRTSVQKLLNI</sequence>
<dbReference type="STRING" id="1286106.MPL1_10212"/>
<keyword evidence="3" id="KW-1185">Reference proteome</keyword>
<name>M7PPT1_9GAMM</name>
<feature type="transmembrane region" description="Helical" evidence="1">
    <location>
        <begin position="23"/>
        <end position="45"/>
    </location>
</feature>
<organism evidence="2 3">
    <name type="scientific">Methylophaga lonarensis MPL</name>
    <dbReference type="NCBI Taxonomy" id="1286106"/>
    <lineage>
        <taxon>Bacteria</taxon>
        <taxon>Pseudomonadati</taxon>
        <taxon>Pseudomonadota</taxon>
        <taxon>Gammaproteobacteria</taxon>
        <taxon>Thiotrichales</taxon>
        <taxon>Piscirickettsiaceae</taxon>
        <taxon>Methylophaga</taxon>
    </lineage>
</organism>
<keyword evidence="1" id="KW-0472">Membrane</keyword>
<dbReference type="Proteomes" id="UP000012019">
    <property type="component" value="Unassembled WGS sequence"/>
</dbReference>
<keyword evidence="1" id="KW-1133">Transmembrane helix</keyword>
<proteinExistence type="predicted"/>
<evidence type="ECO:0000313" key="2">
    <source>
        <dbReference type="EMBL" id="EMR12474.1"/>
    </source>
</evidence>
<evidence type="ECO:0000313" key="3">
    <source>
        <dbReference type="Proteomes" id="UP000012019"/>
    </source>
</evidence>
<dbReference type="EMBL" id="APHR01000055">
    <property type="protein sequence ID" value="EMR12474.1"/>
    <property type="molecule type" value="Genomic_DNA"/>
</dbReference>
<accession>M7PPT1</accession>
<evidence type="ECO:0000256" key="1">
    <source>
        <dbReference type="SAM" id="Phobius"/>
    </source>
</evidence>
<gene>
    <name evidence="2" type="ORF">MPL1_10212</name>
</gene>
<protein>
    <submittedName>
        <fullName evidence="2">Uncharacterized protein</fullName>
    </submittedName>
</protein>
<keyword evidence="1" id="KW-0812">Transmembrane</keyword>
<dbReference type="AlphaFoldDB" id="M7PPT1"/>
<comment type="caution">
    <text evidence="2">The sequence shown here is derived from an EMBL/GenBank/DDBJ whole genome shotgun (WGS) entry which is preliminary data.</text>
</comment>